<dbReference type="PANTHER" id="PTHR10622">
    <property type="entry name" value="HET DOMAIN-CONTAINING PROTEIN"/>
    <property type="match status" value="1"/>
</dbReference>
<reference evidence="3 4" key="1">
    <citation type="submission" date="2014-04" db="EMBL/GenBank/DDBJ databases">
        <authorList>
            <consortium name="DOE Joint Genome Institute"/>
            <person name="Kuo A."/>
            <person name="Ruytinx J."/>
            <person name="Rineau F."/>
            <person name="Colpaert J."/>
            <person name="Kohler A."/>
            <person name="Nagy L.G."/>
            <person name="Floudas D."/>
            <person name="Copeland A."/>
            <person name="Barry K.W."/>
            <person name="Cichocki N."/>
            <person name="Veneault-Fourrey C."/>
            <person name="LaButti K."/>
            <person name="Lindquist E.A."/>
            <person name="Lipzen A."/>
            <person name="Lundell T."/>
            <person name="Morin E."/>
            <person name="Murat C."/>
            <person name="Sun H."/>
            <person name="Tunlid A."/>
            <person name="Henrissat B."/>
            <person name="Grigoriev I.V."/>
            <person name="Hibbett D.S."/>
            <person name="Martin F."/>
            <person name="Nordberg H.P."/>
            <person name="Cantor M.N."/>
            <person name="Hua S.X."/>
        </authorList>
    </citation>
    <scope>NUCLEOTIDE SEQUENCE [LARGE SCALE GENOMIC DNA]</scope>
    <source>
        <strain evidence="3 4">UH-Slu-Lm8-n1</strain>
    </source>
</reference>
<dbReference type="InParanoid" id="A0A0C9ZKL4"/>
<dbReference type="Proteomes" id="UP000054485">
    <property type="component" value="Unassembled WGS sequence"/>
</dbReference>
<feature type="non-terminal residue" evidence="3">
    <location>
        <position position="689"/>
    </location>
</feature>
<evidence type="ECO:0000256" key="1">
    <source>
        <dbReference type="SAM" id="MobiDB-lite"/>
    </source>
</evidence>
<keyword evidence="4" id="KW-1185">Reference proteome</keyword>
<dbReference type="AlphaFoldDB" id="A0A0C9ZKL4"/>
<feature type="region of interest" description="Disordered" evidence="1">
    <location>
        <begin position="611"/>
        <end position="644"/>
    </location>
</feature>
<feature type="domain" description="Heterokaryon incompatibility" evidence="2">
    <location>
        <begin position="233"/>
        <end position="324"/>
    </location>
</feature>
<evidence type="ECO:0000313" key="3">
    <source>
        <dbReference type="EMBL" id="KIK37985.1"/>
    </source>
</evidence>
<reference evidence="4" key="2">
    <citation type="submission" date="2015-01" db="EMBL/GenBank/DDBJ databases">
        <title>Evolutionary Origins and Diversification of the Mycorrhizal Mutualists.</title>
        <authorList>
            <consortium name="DOE Joint Genome Institute"/>
            <consortium name="Mycorrhizal Genomics Consortium"/>
            <person name="Kohler A."/>
            <person name="Kuo A."/>
            <person name="Nagy L.G."/>
            <person name="Floudas D."/>
            <person name="Copeland A."/>
            <person name="Barry K.W."/>
            <person name="Cichocki N."/>
            <person name="Veneault-Fourrey C."/>
            <person name="LaButti K."/>
            <person name="Lindquist E.A."/>
            <person name="Lipzen A."/>
            <person name="Lundell T."/>
            <person name="Morin E."/>
            <person name="Murat C."/>
            <person name="Riley R."/>
            <person name="Ohm R."/>
            <person name="Sun H."/>
            <person name="Tunlid A."/>
            <person name="Henrissat B."/>
            <person name="Grigoriev I.V."/>
            <person name="Hibbett D.S."/>
            <person name="Martin F."/>
        </authorList>
    </citation>
    <scope>NUCLEOTIDE SEQUENCE [LARGE SCALE GENOMIC DNA]</scope>
    <source>
        <strain evidence="4">UH-Slu-Lm8-n1</strain>
    </source>
</reference>
<dbReference type="SUPFAM" id="SSF48452">
    <property type="entry name" value="TPR-like"/>
    <property type="match status" value="1"/>
</dbReference>
<proteinExistence type="predicted"/>
<dbReference type="InterPro" id="IPR011990">
    <property type="entry name" value="TPR-like_helical_dom_sf"/>
</dbReference>
<dbReference type="EMBL" id="KN835417">
    <property type="protein sequence ID" value="KIK37985.1"/>
    <property type="molecule type" value="Genomic_DNA"/>
</dbReference>
<organism evidence="3 4">
    <name type="scientific">Suillus luteus UH-Slu-Lm8-n1</name>
    <dbReference type="NCBI Taxonomy" id="930992"/>
    <lineage>
        <taxon>Eukaryota</taxon>
        <taxon>Fungi</taxon>
        <taxon>Dikarya</taxon>
        <taxon>Basidiomycota</taxon>
        <taxon>Agaricomycotina</taxon>
        <taxon>Agaricomycetes</taxon>
        <taxon>Agaricomycetidae</taxon>
        <taxon>Boletales</taxon>
        <taxon>Suillineae</taxon>
        <taxon>Suillaceae</taxon>
        <taxon>Suillus</taxon>
    </lineage>
</organism>
<sequence length="689" mass="77745">MDTIDESAKASCLVWSHGKSAVRDVTYTTVLTHIHSAFKQECSALCAANGDAALAASDYDRAIDLYSAAITLNSSSSTVFANRSKAKLGKMLWLEALLDAQKVIKLDSLSYLGYNLKHAALHGAQRYDEAIQTFQTMLSKLDDAPDIQTRKLRHQYLRPSQVERVIRQVINAQLENAPLRVLDTTTGLLCDREAQISAFTTSTEYKELLSSTVTRPDLDTQRIEEVVRRNLQYAMLSHRWEGREPLLQDIQGKSVYDSELDSVCGMTKLRSFCKTARDAGYNWAWSDTCCIDKTINVELQQSVNSMFVWYHHSALTIVYLSDVPPSSKSGALAKSVWNTRGWTVQEFIAPKVILFYQNNWTLYLNDRTPNHKESVAIMQELKAATGIDRSAVVALRPSMIGAREKLRWASTRVTTRQEDIAYSLFGIFDVRLPVDYGEKQDKALGRLLQEIVARSGDITSLDWVGKPSAFNSCLPISITSYQAPPCKLPSLPEDEIQSSVSSLRKIVAVDFASNLYTQLRKMSAPRFATQRLHLPCIAFNVREVRRVHSPALETHFTYRVKADGLLDLLITTDDTLVQFWLAKPIEQHFVLVRPWDRSLLELPDFAEPPEFMESSDFGPDTESEEGYWTPPSSPSQDWSGDYPGNEEVLDQESRAFRLLVRLGQPFSAFLLAQQRSGEYKRIASDHDII</sequence>
<dbReference type="Pfam" id="PF06985">
    <property type="entry name" value="HET"/>
    <property type="match status" value="1"/>
</dbReference>
<name>A0A0C9ZKL4_9AGAM</name>
<gene>
    <name evidence="3" type="ORF">CY34DRAFT_91741</name>
</gene>
<dbReference type="PANTHER" id="PTHR10622:SF10">
    <property type="entry name" value="HET DOMAIN-CONTAINING PROTEIN"/>
    <property type="match status" value="1"/>
</dbReference>
<accession>A0A0C9ZKL4</accession>
<dbReference type="InterPro" id="IPR010730">
    <property type="entry name" value="HET"/>
</dbReference>
<protein>
    <recommendedName>
        <fullName evidence="2">Heterokaryon incompatibility domain-containing protein</fullName>
    </recommendedName>
</protein>
<evidence type="ECO:0000259" key="2">
    <source>
        <dbReference type="Pfam" id="PF06985"/>
    </source>
</evidence>
<dbReference type="Gene3D" id="1.25.40.10">
    <property type="entry name" value="Tetratricopeptide repeat domain"/>
    <property type="match status" value="1"/>
</dbReference>
<dbReference type="OrthoDB" id="2641668at2759"/>
<dbReference type="STRING" id="930992.A0A0C9ZKL4"/>
<evidence type="ECO:0000313" key="4">
    <source>
        <dbReference type="Proteomes" id="UP000054485"/>
    </source>
</evidence>
<dbReference type="HOGENOM" id="CLU_000288_138_6_1"/>